<accession>A0ABM1HW09</accession>
<gene>
    <name evidence="3" type="primary">LOC107064236</name>
</gene>
<sequence length="180" mass="21701">MPNEEMTKTLHYRNIWFRHKNALTEIRKLSTNLEMQREDKEKIMESTMTQYKNDTMIIDRLNRMCLEDIQSIGWELKRDKLHDQLDQIKKELETIKTTDFKTIANINSRRMKTEAQLLSLINKFDVDMDEKLSEYEELCKTYESDEMEKNDLKAAIKLQEDTYNLFLKNVFDETSEYYTG</sequence>
<name>A0ABM1HW09_POLDO</name>
<keyword evidence="1" id="KW-0175">Coiled coil</keyword>
<protein>
    <submittedName>
        <fullName evidence="3">Uncharacterized protein LOC107064236</fullName>
    </submittedName>
</protein>
<evidence type="ECO:0000256" key="1">
    <source>
        <dbReference type="SAM" id="Coils"/>
    </source>
</evidence>
<feature type="coiled-coil region" evidence="1">
    <location>
        <begin position="19"/>
        <end position="46"/>
    </location>
</feature>
<dbReference type="RefSeq" id="XP_015172146.1">
    <property type="nucleotide sequence ID" value="XM_015316660.1"/>
</dbReference>
<dbReference type="GeneID" id="107064236"/>
<dbReference type="Proteomes" id="UP000694924">
    <property type="component" value="Unplaced"/>
</dbReference>
<proteinExistence type="predicted"/>
<organism evidence="2 3">
    <name type="scientific">Polistes dominula</name>
    <name type="common">European paper wasp</name>
    <name type="synonym">Vespa dominula</name>
    <dbReference type="NCBI Taxonomy" id="743375"/>
    <lineage>
        <taxon>Eukaryota</taxon>
        <taxon>Metazoa</taxon>
        <taxon>Ecdysozoa</taxon>
        <taxon>Arthropoda</taxon>
        <taxon>Hexapoda</taxon>
        <taxon>Insecta</taxon>
        <taxon>Pterygota</taxon>
        <taxon>Neoptera</taxon>
        <taxon>Endopterygota</taxon>
        <taxon>Hymenoptera</taxon>
        <taxon>Apocrita</taxon>
        <taxon>Aculeata</taxon>
        <taxon>Vespoidea</taxon>
        <taxon>Vespidae</taxon>
        <taxon>Polistinae</taxon>
        <taxon>Polistini</taxon>
        <taxon>Polistes</taxon>
    </lineage>
</organism>
<evidence type="ECO:0000313" key="2">
    <source>
        <dbReference type="Proteomes" id="UP000694924"/>
    </source>
</evidence>
<reference evidence="3" key="1">
    <citation type="submission" date="2025-08" db="UniProtKB">
        <authorList>
            <consortium name="RefSeq"/>
        </authorList>
    </citation>
    <scope>IDENTIFICATION</scope>
    <source>
        <tissue evidence="3">Whole body</tissue>
    </source>
</reference>
<evidence type="ECO:0000313" key="3">
    <source>
        <dbReference type="RefSeq" id="XP_015172146.1"/>
    </source>
</evidence>
<keyword evidence="2" id="KW-1185">Reference proteome</keyword>